<dbReference type="GO" id="GO:0000166">
    <property type="term" value="F:nucleotide binding"/>
    <property type="evidence" value="ECO:0007669"/>
    <property type="project" value="UniProtKB-KW"/>
</dbReference>
<organism evidence="4 5">
    <name type="scientific">Sinosporangium album</name>
    <dbReference type="NCBI Taxonomy" id="504805"/>
    <lineage>
        <taxon>Bacteria</taxon>
        <taxon>Bacillati</taxon>
        <taxon>Actinomycetota</taxon>
        <taxon>Actinomycetes</taxon>
        <taxon>Streptosporangiales</taxon>
        <taxon>Streptosporangiaceae</taxon>
        <taxon>Sinosporangium</taxon>
    </lineage>
</organism>
<keyword evidence="2" id="KW-0051">Antiviral defense</keyword>
<dbReference type="Proteomes" id="UP000198923">
    <property type="component" value="Unassembled WGS sequence"/>
</dbReference>
<proteinExistence type="predicted"/>
<evidence type="ECO:0000256" key="2">
    <source>
        <dbReference type="ARBA" id="ARBA00023118"/>
    </source>
</evidence>
<evidence type="ECO:0000259" key="3">
    <source>
        <dbReference type="Pfam" id="PF22335"/>
    </source>
</evidence>
<dbReference type="EMBL" id="FNCN01000006">
    <property type="protein sequence ID" value="SDG62406.1"/>
    <property type="molecule type" value="Genomic_DNA"/>
</dbReference>
<feature type="domain" description="Cas10/Cmr2 second palm" evidence="3">
    <location>
        <begin position="216"/>
        <end position="370"/>
    </location>
</feature>
<accession>A0A1G7VRG6</accession>
<dbReference type="STRING" id="504805.SAMN05421505_1069"/>
<evidence type="ECO:0000313" key="5">
    <source>
        <dbReference type="Proteomes" id="UP000198923"/>
    </source>
</evidence>
<dbReference type="AlphaFoldDB" id="A0A1G7VRG6"/>
<dbReference type="InterPro" id="IPR043128">
    <property type="entry name" value="Rev_trsase/Diguanyl_cyclase"/>
</dbReference>
<dbReference type="GO" id="GO:0051607">
    <property type="term" value="P:defense response to virus"/>
    <property type="evidence" value="ECO:0007669"/>
    <property type="project" value="UniProtKB-KW"/>
</dbReference>
<keyword evidence="5" id="KW-1185">Reference proteome</keyword>
<reference evidence="4 5" key="1">
    <citation type="submission" date="2016-10" db="EMBL/GenBank/DDBJ databases">
        <authorList>
            <person name="de Groot N.N."/>
        </authorList>
    </citation>
    <scope>NUCLEOTIDE SEQUENCE [LARGE SCALE GENOMIC DNA]</scope>
    <source>
        <strain evidence="4 5">CPCC 201354</strain>
    </source>
</reference>
<dbReference type="Pfam" id="PF22335">
    <property type="entry name" value="Cas10-Cmr2_palm2"/>
    <property type="match status" value="1"/>
</dbReference>
<dbReference type="InterPro" id="IPR054767">
    <property type="entry name" value="Cas10-Cmr2_palm2"/>
</dbReference>
<gene>
    <name evidence="4" type="ORF">SAMN05421505_1069</name>
</gene>
<sequence>MYVVLVRTGGKQRYIFASGKRQEIVGASHLIRSVTESWIDQALGEVFSGFSRSWRVSEHPAELVVAAAGGATVLVRGDDESKAREVVTALTVKALHDAPGLDVAAVVHRYEDGEERGLVKALEDARAAFGAARAATPGPQARFLRLPLVEDCASSGLPAARLIQEGEEGPRPRSTVGIAKLAAYPEALARWARITETTESAMRQLVERLGFHSSWVGVVHADGNGLGEVVSKVSESYKDSDADHANGLRTFSTAVNQCAERAFQRAHSRTVDELGYEAGKPYVLPLVLGGDDLTVVCEGEVALPFTRYYLEEFEKETAEHEQLKGMLAAVGRRYLTAGAGVAVVKRNYPFHFAYDLAEELATDEAKSVKQHGSALAFSVLYESSAPELRRIRTAAGGARSASPYAVGMNQGGEWANGRRFEDLVSAVRALVATDEASGELLVSRSAVHDLREGVHLGEDVANARFELLSHRYVGDAQRTEALGDLAGPQGLFWDDPLAEGSRRVTRLLDALAALPFMPEGEGTR</sequence>
<evidence type="ECO:0000313" key="4">
    <source>
        <dbReference type="EMBL" id="SDG62406.1"/>
    </source>
</evidence>
<dbReference type="Gene3D" id="3.30.70.270">
    <property type="match status" value="1"/>
</dbReference>
<name>A0A1G7VRG6_9ACTN</name>
<evidence type="ECO:0000256" key="1">
    <source>
        <dbReference type="ARBA" id="ARBA00022741"/>
    </source>
</evidence>
<keyword evidence="1" id="KW-0547">Nucleotide-binding</keyword>
<protein>
    <recommendedName>
        <fullName evidence="3">Cas10/Cmr2 second palm domain-containing protein</fullName>
    </recommendedName>
</protein>